<dbReference type="InterPro" id="IPR053139">
    <property type="entry name" value="Surface_bspA-like"/>
</dbReference>
<proteinExistence type="predicted"/>
<dbReference type="Gene3D" id="3.40.50.12480">
    <property type="match status" value="1"/>
</dbReference>
<dbReference type="Pfam" id="PF13306">
    <property type="entry name" value="LRR_5"/>
    <property type="match status" value="1"/>
</dbReference>
<feature type="signal peptide" evidence="1">
    <location>
        <begin position="1"/>
        <end position="19"/>
    </location>
</feature>
<dbReference type="Gene3D" id="3.80.10.10">
    <property type="entry name" value="Ribonuclease Inhibitor"/>
    <property type="match status" value="2"/>
</dbReference>
<dbReference type="PANTHER" id="PTHR45661:SF3">
    <property type="entry name" value="IG-LIKE DOMAIN-CONTAINING PROTEIN"/>
    <property type="match status" value="1"/>
</dbReference>
<dbReference type="PANTHER" id="PTHR45661">
    <property type="entry name" value="SURFACE ANTIGEN"/>
    <property type="match status" value="1"/>
</dbReference>
<name>A0A930HP27_9BACT</name>
<evidence type="ECO:0000313" key="3">
    <source>
        <dbReference type="Proteomes" id="UP000771736"/>
    </source>
</evidence>
<accession>A0A930HP27</accession>
<protein>
    <submittedName>
        <fullName evidence="2">Leucine-rich repeat domain-containing protein</fullName>
    </submittedName>
</protein>
<dbReference type="Proteomes" id="UP000771736">
    <property type="component" value="Unassembled WGS sequence"/>
</dbReference>
<organism evidence="2 3">
    <name type="scientific">Prevotella aurantiaca</name>
    <dbReference type="NCBI Taxonomy" id="596085"/>
    <lineage>
        <taxon>Bacteria</taxon>
        <taxon>Pseudomonadati</taxon>
        <taxon>Bacteroidota</taxon>
        <taxon>Bacteroidia</taxon>
        <taxon>Bacteroidales</taxon>
        <taxon>Prevotellaceae</taxon>
        <taxon>Prevotella</taxon>
    </lineage>
</organism>
<evidence type="ECO:0000256" key="1">
    <source>
        <dbReference type="SAM" id="SignalP"/>
    </source>
</evidence>
<dbReference type="SUPFAM" id="SSF52058">
    <property type="entry name" value="L domain-like"/>
    <property type="match status" value="1"/>
</dbReference>
<sequence>MKKQHILIFLIAICAQLSAFGSILENDNVVKGIAKLNGKDIPIWFNITGEGTAEVGNGKNSAISQYAEGKLVIPASFINTIDKRQYKVTKIGDFAFSLCDKITEVVLEEGITEIGEHTFFGCNALKTIGYPTTLTAIGRSAFRGCKNLTHTNLPANLIKIGQESFAENKFTDNKIVIPSKITTIPLASFEGTKLQIVILPPSITSIEEDAFRLSADCNFYMFDGKTAPNVNDKSVNLKGHWFASNPEIYKTNSFCKGLLPISAMIPQKEFTTDGVTYTVLQEGMYPGYFTASAHKKSNEATWNHTFNDIKAEVLNNSFAGKWKPSFFVNGITQEFFAGEGIEKLHHIALPSSIEAKNAKNAFANCKALVSLDLSNMKPLEKNESDELLNGLPENAVVYAPMGQTEEYRAYNIVLTTDNGERQASYFKLNIDDNFNELALAGNMIYDLPYKFVANKATFYRSSFQKKKQETIVLPFTAKPSGQVYAFNKTKGGNGAEETIVFSKESEMQANKPYIYIADGTEISANNVEVNPQLVEATLSGTSNLFAVYEANFVKKLAADQHLNGMLYIYNPAGKEGKGSFVRAGEGARITPFHAFLHLNNKNSGVKQTVVLEEGTVTEIETPSVSTENGDNSWFNMQGIKLNGKPNKGIYIHNGKKQVVR</sequence>
<comment type="caution">
    <text evidence="2">The sequence shown here is derived from an EMBL/GenBank/DDBJ whole genome shotgun (WGS) entry which is preliminary data.</text>
</comment>
<reference evidence="2" key="1">
    <citation type="submission" date="2020-04" db="EMBL/GenBank/DDBJ databases">
        <title>Deep metagenomics examines the oral microbiome during advanced dental caries in children, revealing novel taxa and co-occurrences with host molecules.</title>
        <authorList>
            <person name="Baker J.L."/>
            <person name="Morton J.T."/>
            <person name="Dinis M."/>
            <person name="Alvarez R."/>
            <person name="Tran N.C."/>
            <person name="Knight R."/>
            <person name="Edlund A."/>
        </authorList>
    </citation>
    <scope>NUCLEOTIDE SEQUENCE</scope>
    <source>
        <strain evidence="2">JCVI_44_bin.5</strain>
    </source>
</reference>
<dbReference type="InterPro" id="IPR032675">
    <property type="entry name" value="LRR_dom_sf"/>
</dbReference>
<keyword evidence="1" id="KW-0732">Signal</keyword>
<gene>
    <name evidence="2" type="ORF">HXN26_10235</name>
</gene>
<evidence type="ECO:0000313" key="2">
    <source>
        <dbReference type="EMBL" id="MBF1385198.1"/>
    </source>
</evidence>
<dbReference type="AlphaFoldDB" id="A0A930HP27"/>
<dbReference type="RefSeq" id="WP_273161128.1">
    <property type="nucleotide sequence ID" value="NZ_JABZSJ010000078.1"/>
</dbReference>
<dbReference type="EMBL" id="JABZSJ010000078">
    <property type="protein sequence ID" value="MBF1385198.1"/>
    <property type="molecule type" value="Genomic_DNA"/>
</dbReference>
<dbReference type="InterPro" id="IPR026906">
    <property type="entry name" value="LRR_5"/>
</dbReference>
<feature type="chain" id="PRO_5036736746" evidence="1">
    <location>
        <begin position="20"/>
        <end position="660"/>
    </location>
</feature>